<dbReference type="Proteomes" id="UP000035642">
    <property type="component" value="Unassembled WGS sequence"/>
</dbReference>
<accession>A0A0K0DBL1</accession>
<protein>
    <submittedName>
        <fullName evidence="2">PB1 domain-containing protein</fullName>
    </submittedName>
</protein>
<dbReference type="WBParaSite" id="ACAC_0000783101-mRNA-1">
    <property type="protein sequence ID" value="ACAC_0000783101-mRNA-1"/>
    <property type="gene ID" value="ACAC_0000783101"/>
</dbReference>
<keyword evidence="1" id="KW-1185">Reference proteome</keyword>
<reference evidence="1" key="1">
    <citation type="submission" date="2012-09" db="EMBL/GenBank/DDBJ databases">
        <authorList>
            <person name="Martin A.A."/>
        </authorList>
    </citation>
    <scope>NUCLEOTIDE SEQUENCE</scope>
</reference>
<reference evidence="2" key="2">
    <citation type="submission" date="2017-02" db="UniProtKB">
        <authorList>
            <consortium name="WormBaseParasite"/>
        </authorList>
    </citation>
    <scope>IDENTIFICATION</scope>
</reference>
<name>A0A0K0DBL1_ANGCA</name>
<proteinExistence type="predicted"/>
<sequence>MVGAAEDGGSIRKAHRNFENYKTIMIVFRCSEGTVTVSREAMERVIHDYYDFLSNDIRLPSYKIDEDGYVVLLVLPCEIRHAVSSVKKRTTPDPHRVRPEHLKNLRTVLINTLKRLLIHYVSKCKVPTEWQNSKAVLLFENGVLHDISNYRLIYLLSVVYKLFARVKTKQD</sequence>
<organism evidence="1 2">
    <name type="scientific">Angiostrongylus cantonensis</name>
    <name type="common">Rat lungworm</name>
    <dbReference type="NCBI Taxonomy" id="6313"/>
    <lineage>
        <taxon>Eukaryota</taxon>
        <taxon>Metazoa</taxon>
        <taxon>Ecdysozoa</taxon>
        <taxon>Nematoda</taxon>
        <taxon>Chromadorea</taxon>
        <taxon>Rhabditida</taxon>
        <taxon>Rhabditina</taxon>
        <taxon>Rhabditomorpha</taxon>
        <taxon>Strongyloidea</taxon>
        <taxon>Metastrongylidae</taxon>
        <taxon>Angiostrongylus</taxon>
    </lineage>
</organism>
<dbReference type="AlphaFoldDB" id="A0A0K0DBL1"/>
<dbReference type="STRING" id="6313.A0A0K0DBL1"/>
<evidence type="ECO:0000313" key="2">
    <source>
        <dbReference type="WBParaSite" id="ACAC_0000783101-mRNA-1"/>
    </source>
</evidence>
<evidence type="ECO:0000313" key="1">
    <source>
        <dbReference type="Proteomes" id="UP000035642"/>
    </source>
</evidence>